<reference evidence="2 3" key="2">
    <citation type="journal article" date="2019" name="G3 (Bethesda)">
        <title>Hybrid Assembly of the Genome of the Entomopathogenic Nematode Steinernema carpocapsae Identifies the X-Chromosome.</title>
        <authorList>
            <person name="Serra L."/>
            <person name="Macchietto M."/>
            <person name="Macias-Munoz A."/>
            <person name="McGill C.J."/>
            <person name="Rodriguez I.M."/>
            <person name="Rodriguez B."/>
            <person name="Murad R."/>
            <person name="Mortazavi A."/>
        </authorList>
    </citation>
    <scope>NUCLEOTIDE SEQUENCE [LARGE SCALE GENOMIC DNA]</scope>
    <source>
        <strain evidence="2 3">ALL</strain>
    </source>
</reference>
<dbReference type="STRING" id="34508.A0A4U5LY80"/>
<name>A0A4U5LY80_STECR</name>
<reference evidence="2 3" key="1">
    <citation type="journal article" date="2015" name="Genome Biol.">
        <title>Comparative genomics of Steinernema reveals deeply conserved gene regulatory networks.</title>
        <authorList>
            <person name="Dillman A.R."/>
            <person name="Macchietto M."/>
            <person name="Porter C.F."/>
            <person name="Rogers A."/>
            <person name="Williams B."/>
            <person name="Antoshechkin I."/>
            <person name="Lee M.M."/>
            <person name="Goodwin Z."/>
            <person name="Lu X."/>
            <person name="Lewis E.E."/>
            <person name="Goodrich-Blair H."/>
            <person name="Stock S.P."/>
            <person name="Adams B.J."/>
            <person name="Sternberg P.W."/>
            <person name="Mortazavi A."/>
        </authorList>
    </citation>
    <scope>NUCLEOTIDE SEQUENCE [LARGE SCALE GENOMIC DNA]</scope>
    <source>
        <strain evidence="2 3">ALL</strain>
    </source>
</reference>
<protein>
    <submittedName>
        <fullName evidence="2">Uncharacterized protein</fullName>
    </submittedName>
</protein>
<organism evidence="2 3">
    <name type="scientific">Steinernema carpocapsae</name>
    <name type="common">Entomopathogenic nematode</name>
    <dbReference type="NCBI Taxonomy" id="34508"/>
    <lineage>
        <taxon>Eukaryota</taxon>
        <taxon>Metazoa</taxon>
        <taxon>Ecdysozoa</taxon>
        <taxon>Nematoda</taxon>
        <taxon>Chromadorea</taxon>
        <taxon>Rhabditida</taxon>
        <taxon>Tylenchina</taxon>
        <taxon>Panagrolaimomorpha</taxon>
        <taxon>Strongyloidoidea</taxon>
        <taxon>Steinernematidae</taxon>
        <taxon>Steinernema</taxon>
    </lineage>
</organism>
<feature type="region of interest" description="Disordered" evidence="1">
    <location>
        <begin position="97"/>
        <end position="179"/>
    </location>
</feature>
<feature type="compositionally biased region" description="Basic and acidic residues" evidence="1">
    <location>
        <begin position="120"/>
        <end position="143"/>
    </location>
</feature>
<dbReference type="AlphaFoldDB" id="A0A4U5LY80"/>
<comment type="caution">
    <text evidence="2">The sequence shown here is derived from an EMBL/GenBank/DDBJ whole genome shotgun (WGS) entry which is preliminary data.</text>
</comment>
<keyword evidence="3" id="KW-1185">Reference proteome</keyword>
<gene>
    <name evidence="2" type="ORF">L596_028343</name>
</gene>
<sequence length="230" mass="26404">MLATRFTRLAQRSAFSLRYCSSQKDAAPQDPPNRTSFKCEAEKPTAKPWEDPWKHALPEEKKTYTEFKEIPVNWNYVERLLPLETIPEMPKMEASYESCPRSSLLHPKTPRPSSSAVLGEKTRPAGPEDHGIRVRRAGQDEQRLRRRLCMRKGPSRIPGSRAGSPGGDPRGRAEGQNFGEGRRAIPYRAIHFRERFLKSIGLLSCYTLLLPLVNEIKRRLIHLQRHRAIQ</sequence>
<evidence type="ECO:0000313" key="3">
    <source>
        <dbReference type="Proteomes" id="UP000298663"/>
    </source>
</evidence>
<feature type="compositionally biased region" description="Basic residues" evidence="1">
    <location>
        <begin position="144"/>
        <end position="154"/>
    </location>
</feature>
<proteinExistence type="predicted"/>
<accession>A0A4U5LY80</accession>
<dbReference type="OrthoDB" id="19439at2759"/>
<dbReference type="Proteomes" id="UP000298663">
    <property type="component" value="Unassembled WGS sequence"/>
</dbReference>
<evidence type="ECO:0000313" key="2">
    <source>
        <dbReference type="EMBL" id="TKR61199.1"/>
    </source>
</evidence>
<dbReference type="EMBL" id="AZBU02000011">
    <property type="protein sequence ID" value="TKR61199.1"/>
    <property type="molecule type" value="Genomic_DNA"/>
</dbReference>
<feature type="region of interest" description="Disordered" evidence="1">
    <location>
        <begin position="21"/>
        <end position="43"/>
    </location>
</feature>
<evidence type="ECO:0000256" key="1">
    <source>
        <dbReference type="SAM" id="MobiDB-lite"/>
    </source>
</evidence>